<evidence type="ECO:0000256" key="1">
    <source>
        <dbReference type="SAM" id="MobiDB-lite"/>
    </source>
</evidence>
<comment type="caution">
    <text evidence="2">The sequence shown here is derived from an EMBL/GenBank/DDBJ whole genome shotgun (WGS) entry which is preliminary data.</text>
</comment>
<dbReference type="EMBL" id="JAEHOE010000152">
    <property type="protein sequence ID" value="KAG2484338.1"/>
    <property type="molecule type" value="Genomic_DNA"/>
</dbReference>
<dbReference type="Pfam" id="PF04720">
    <property type="entry name" value="PDDEXK_6"/>
    <property type="match status" value="1"/>
</dbReference>
<proteinExistence type="predicted"/>
<evidence type="ECO:0000313" key="3">
    <source>
        <dbReference type="Proteomes" id="UP000612055"/>
    </source>
</evidence>
<dbReference type="OrthoDB" id="691424at2759"/>
<dbReference type="PANTHER" id="PTHR31579">
    <property type="entry name" value="OS03G0796600 PROTEIN"/>
    <property type="match status" value="1"/>
</dbReference>
<name>A0A835XHS5_9CHLO</name>
<protein>
    <submittedName>
        <fullName evidence="2">Uncharacterized protein</fullName>
    </submittedName>
</protein>
<keyword evidence="3" id="KW-1185">Reference proteome</keyword>
<feature type="compositionally biased region" description="Low complexity" evidence="1">
    <location>
        <begin position="270"/>
        <end position="287"/>
    </location>
</feature>
<accession>A0A835XHS5</accession>
<feature type="compositionally biased region" description="Low complexity" evidence="1">
    <location>
        <begin position="298"/>
        <end position="315"/>
    </location>
</feature>
<gene>
    <name evidence="2" type="ORF">HYH03_016880</name>
</gene>
<evidence type="ECO:0000313" key="2">
    <source>
        <dbReference type="EMBL" id="KAG2484338.1"/>
    </source>
</evidence>
<dbReference type="InterPro" id="IPR006502">
    <property type="entry name" value="PDDEXK-like"/>
</dbReference>
<feature type="region of interest" description="Disordered" evidence="1">
    <location>
        <begin position="270"/>
        <end position="324"/>
    </location>
</feature>
<dbReference type="AlphaFoldDB" id="A0A835XHS5"/>
<dbReference type="Proteomes" id="UP000612055">
    <property type="component" value="Unassembled WGS sequence"/>
</dbReference>
<reference evidence="2" key="1">
    <citation type="journal article" date="2020" name="bioRxiv">
        <title>Comparative genomics of Chlamydomonas.</title>
        <authorList>
            <person name="Craig R.J."/>
            <person name="Hasan A.R."/>
            <person name="Ness R.W."/>
            <person name="Keightley P.D."/>
        </authorList>
    </citation>
    <scope>NUCLEOTIDE SEQUENCE</scope>
    <source>
        <strain evidence="2">CCAP 11/70</strain>
    </source>
</reference>
<organism evidence="2 3">
    <name type="scientific">Edaphochlamys debaryana</name>
    <dbReference type="NCBI Taxonomy" id="47281"/>
    <lineage>
        <taxon>Eukaryota</taxon>
        <taxon>Viridiplantae</taxon>
        <taxon>Chlorophyta</taxon>
        <taxon>core chlorophytes</taxon>
        <taxon>Chlorophyceae</taxon>
        <taxon>CS clade</taxon>
        <taxon>Chlamydomonadales</taxon>
        <taxon>Chlamydomonadales incertae sedis</taxon>
        <taxon>Edaphochlamys</taxon>
    </lineage>
</organism>
<sequence>MAASTASQALFCGGSRVVATSTACPAETSIVMHEARCVSCIEERCLKLLRLTRPINSFAERVLAASSYLLDSGVDVAAPAPAAALATGLASMGFLTTLRRSLPPGPTTGDHLRLLRHEFLVVHGSGDYCGMEFIVEPALRQHFAIPHPSPEFALVLSHLPEVFVGGSCRLAPIVQLMCALMADSFARQGLALPPWRKEQAMLSKWMPQPHRLRDTPVLPPPAPGLPDPASPWLLDLPEATAALFARDSSGSGGSSSHCCSGEFVVSRADSGTAPSSGALTAGGSSAACSPDWGHTHSPRSSPSPFSSLSSSLSRPGAEAFTPATSYRGFEPSSSLAASAEGNAVPARRRGGARGLLTAELQRRGSCSAAGSAEATAGLVRALAPQWPGGPVIRVVVRSAAASAAPVPTLAAMAAAADAATALAATDEAAAVQGAGP</sequence>
<dbReference type="PANTHER" id="PTHR31579:SF1">
    <property type="entry name" value="OS03G0796600 PROTEIN"/>
    <property type="match status" value="1"/>
</dbReference>